<feature type="region of interest" description="Disordered" evidence="1">
    <location>
        <begin position="340"/>
        <end position="369"/>
    </location>
</feature>
<dbReference type="CDD" id="cd01127">
    <property type="entry name" value="TrwB_TraG_TraD_VirD4"/>
    <property type="match status" value="1"/>
</dbReference>
<protein>
    <recommendedName>
        <fullName evidence="2">AAA+ ATPase domain-containing protein</fullName>
    </recommendedName>
</protein>
<evidence type="ECO:0000256" key="1">
    <source>
        <dbReference type="SAM" id="MobiDB-lite"/>
    </source>
</evidence>
<dbReference type="EMBL" id="SSXH01000357">
    <property type="protein sequence ID" value="THJ72624.1"/>
    <property type="molecule type" value="Genomic_DNA"/>
</dbReference>
<dbReference type="RefSeq" id="WP_235826227.1">
    <property type="nucleotide sequence ID" value="NZ_SSXH01000357.1"/>
</dbReference>
<reference evidence="3 4" key="1">
    <citation type="submission" date="2019-04" db="EMBL/GenBank/DDBJ databases">
        <title>Draft genome sequences for three unisolated Alnus-infective Frankia Sp+ strains, AgTrS, AiOr and AvVan, the first sequenced Frankia strains able to sporulate in-planta.</title>
        <authorList>
            <person name="Bethencourt L."/>
            <person name="Vautrin F."/>
            <person name="Taib N."/>
            <person name="Dubost A."/>
            <person name="Castro-Garcia L."/>
            <person name="Imbaud O."/>
            <person name="Abrouk D."/>
            <person name="Fournier P."/>
            <person name="Briolay J."/>
            <person name="Nguyen A."/>
            <person name="Normand P."/>
            <person name="Fernandez M.P."/>
            <person name="Brochier-Armanet C."/>
            <person name="Herrera-Belaroussi A."/>
        </authorList>
    </citation>
    <scope>NUCLEOTIDE SEQUENCE [LARGE SCALE GENOMIC DNA]</scope>
    <source>
        <strain evidence="3 4">AvVan</strain>
    </source>
</reference>
<evidence type="ECO:0000313" key="4">
    <source>
        <dbReference type="Proteomes" id="UP000305282"/>
    </source>
</evidence>
<feature type="region of interest" description="Disordered" evidence="1">
    <location>
        <begin position="390"/>
        <end position="430"/>
    </location>
</feature>
<organism evidence="3 4">
    <name type="scientific">Candidatus Frankia alpina</name>
    <dbReference type="NCBI Taxonomy" id="2699483"/>
    <lineage>
        <taxon>Bacteria</taxon>
        <taxon>Bacillati</taxon>
        <taxon>Actinomycetota</taxon>
        <taxon>Actinomycetes</taxon>
        <taxon>Frankiales</taxon>
        <taxon>Frankiaceae</taxon>
        <taxon>Frankia</taxon>
    </lineage>
</organism>
<gene>
    <name evidence="3" type="ORF">E7Y31_14400</name>
</gene>
<dbReference type="Proteomes" id="UP000305282">
    <property type="component" value="Unassembled WGS sequence"/>
</dbReference>
<feature type="non-terminal residue" evidence="3">
    <location>
        <position position="1"/>
    </location>
</feature>
<feature type="domain" description="AAA+ ATPase" evidence="2">
    <location>
        <begin position="20"/>
        <end position="205"/>
    </location>
</feature>
<dbReference type="InterPro" id="IPR003593">
    <property type="entry name" value="AAA+_ATPase"/>
</dbReference>
<dbReference type="AlphaFoldDB" id="A0A4S5EKI0"/>
<dbReference type="SUPFAM" id="SSF52540">
    <property type="entry name" value="P-loop containing nucleoside triphosphate hydrolases"/>
    <property type="match status" value="1"/>
</dbReference>
<dbReference type="Gene3D" id="3.40.50.300">
    <property type="entry name" value="P-loop containing nucleotide triphosphate hydrolases"/>
    <property type="match status" value="1"/>
</dbReference>
<dbReference type="SMART" id="SM00382">
    <property type="entry name" value="AAA"/>
    <property type="match status" value="1"/>
</dbReference>
<feature type="compositionally biased region" description="Basic and acidic residues" evidence="1">
    <location>
        <begin position="390"/>
        <end position="410"/>
    </location>
</feature>
<dbReference type="InterPro" id="IPR027417">
    <property type="entry name" value="P-loop_NTPase"/>
</dbReference>
<name>A0A4S5EKI0_9ACTN</name>
<keyword evidence="4" id="KW-1185">Reference proteome</keyword>
<comment type="caution">
    <text evidence="3">The sequence shown here is derived from an EMBL/GenBank/DDBJ whole genome shotgun (WGS) entry which is preliminary data.</text>
</comment>
<feature type="compositionally biased region" description="Polar residues" evidence="1">
    <location>
        <begin position="411"/>
        <end position="430"/>
    </location>
</feature>
<sequence>VMHVGDGPGKTPIYARTETDVPHLAVVGGSGSGKTTTLTVPLVHNRTHGALVDIIDLKSMSFTEIGDDHPNGIAGDPTLPSRTVSGVRIHTRIEDAIRALAEFVASATAIALMQQEGISTKHLPARVLIIDEFGSFAGGAKQWWTGPGGQKKQSPVPFWLHVTLMQGRALEHRIVLGAHQMSLTLFGGSDARDLFSGRILTGTCSAQKWITTYGHVKKPAWDADVKGRGTYGPLGERPELVQIAYIPQEKANTRLRELPEAPAWFDAGHCAPWITEERILEVESSYGAGHWVPGWGHLFDDDADTDSDAEQAADTPMMLTESDQIAGVTDHVTVTLIKPAWHPSSTNDRDSQDSVTIPPAAANTDSNAMAGRITLPEACRTGVIQLRPDAARAARMRDPEFPKGQREGRDQTYTTEELQNWHQNRTAVSK</sequence>
<accession>A0A4S5EKI0</accession>
<evidence type="ECO:0000313" key="3">
    <source>
        <dbReference type="EMBL" id="THJ72624.1"/>
    </source>
</evidence>
<evidence type="ECO:0000259" key="2">
    <source>
        <dbReference type="SMART" id="SM00382"/>
    </source>
</evidence>
<proteinExistence type="predicted"/>